<dbReference type="AlphaFoldDB" id="A0A1B8G6Q4"/>
<feature type="region of interest" description="Disordered" evidence="1">
    <location>
        <begin position="52"/>
        <end position="147"/>
    </location>
</feature>
<feature type="compositionally biased region" description="Pro residues" evidence="1">
    <location>
        <begin position="635"/>
        <end position="646"/>
    </location>
</feature>
<evidence type="ECO:0008006" key="4">
    <source>
        <dbReference type="Google" id="ProtNLM"/>
    </source>
</evidence>
<feature type="compositionally biased region" description="Polar residues" evidence="1">
    <location>
        <begin position="720"/>
        <end position="735"/>
    </location>
</feature>
<feature type="region of interest" description="Disordered" evidence="1">
    <location>
        <begin position="523"/>
        <end position="577"/>
    </location>
</feature>
<dbReference type="Proteomes" id="UP000091956">
    <property type="component" value="Unassembled WGS sequence"/>
</dbReference>
<feature type="region of interest" description="Disordered" evidence="1">
    <location>
        <begin position="706"/>
        <end position="736"/>
    </location>
</feature>
<protein>
    <recommendedName>
        <fullName evidence="4">Karyogamy protein</fullName>
    </recommendedName>
</protein>
<evidence type="ECO:0000313" key="2">
    <source>
        <dbReference type="EMBL" id="OBT91519.1"/>
    </source>
</evidence>
<sequence>MATPAVTSHDAAAIDIHPLETSFSMFDSRASLDLSFGDFAINRLDPRFSMMSFGGSTSGDDRRSSVGSARDEPQGHDGDVRPGLLAVEGDGLQNDGRRQSLASIQEEPTQVDGNGRNLTPIREDSAPKRDNQTDIAPSASYQQPQKEYEHPSVMFIHELPAENYDLDPTPIPTPPQELPAQTNEPSRNLMSVYDDAVPDDRRQSTTSTNESLTEANGRRRSIVSLHKDYVPNDEIRLSVISIHDDDDGERPVTQPRETQVPIHPIESMQAAFEESMLDAFDNDDPPLKPILGNAAERRKALLDQDISAETHAGKWKQKPGQRYHELWKIMSQISFGIYLLLNGLARDDEQALTILQGHVDEVDGFLETTLEDFDLAQEDIDERLKNLRMPLENISVFEDMMEDRDFRNQIVSGNETIEHIITRTAAAMKDSLRNVQQGMEATREVAGYMAEEKARHRWQAERPEMKEVFDAMKGNADGWYKAYVSLQTKGNKLGVALVQLGSIVAEIDKRAGEISRNARFSIAMSPRQSIKQTSITSPPSSPRHSSRPSRASLRSGPSTRSRASMAKELPSNPSMITPAIRATLPAFQLVQEREESPDRDSSSISDPELQEPQFLTLEPRTYTPPPLTPRAYSAGPPPSSRLPTPPDVQERVESAPPIARKSSLRERLSLTRKAAPAPLLNIPSHHNANPSPAHTPAILQIRRPPSNMELRRPPPLHSGATPNSPRSLSNPTTTGLGLDSAYYSDPNRVSVVGTPSQEYHQFIASAQTRHDYGSTYVMTPRSEQQHFHPVQASPHSPLQRPWTAAPTQRLPPGRSGGVASAQYNSYGSSYGNTTNSYNGGRESRMNGSGSVYPSNMSQMTLASQVTVGVDEQGKKVKKKRSGFGWLKKAFSLSEEEKREFEEARRRRDVVDGGGPRERIFLDGRRVNR</sequence>
<dbReference type="EMBL" id="KV460288">
    <property type="protein sequence ID" value="OBT91519.1"/>
    <property type="molecule type" value="Genomic_DNA"/>
</dbReference>
<dbReference type="RefSeq" id="XP_018125252.1">
    <property type="nucleotide sequence ID" value="XM_018279901.2"/>
</dbReference>
<feature type="compositionally biased region" description="Basic and acidic residues" evidence="1">
    <location>
        <begin position="59"/>
        <end position="80"/>
    </location>
</feature>
<dbReference type="OrthoDB" id="5389734at2759"/>
<feature type="region of interest" description="Disordered" evidence="1">
    <location>
        <begin position="590"/>
        <end position="666"/>
    </location>
</feature>
<feature type="compositionally biased region" description="Polar residues" evidence="1">
    <location>
        <begin position="821"/>
        <end position="838"/>
    </location>
</feature>
<feature type="compositionally biased region" description="Polar residues" evidence="1">
    <location>
        <begin position="204"/>
        <end position="214"/>
    </location>
</feature>
<feature type="region of interest" description="Disordered" evidence="1">
    <location>
        <begin position="785"/>
        <end position="851"/>
    </location>
</feature>
<reference evidence="3" key="2">
    <citation type="journal article" date="2018" name="Nat. Commun.">
        <title>Extreme sensitivity to ultraviolet light in the fungal pathogen causing white-nose syndrome of bats.</title>
        <authorList>
            <person name="Palmer J.M."/>
            <person name="Drees K.P."/>
            <person name="Foster J.T."/>
            <person name="Lindner D.L."/>
        </authorList>
    </citation>
    <scope>NUCLEOTIDE SEQUENCE [LARGE SCALE GENOMIC DNA]</scope>
    <source>
        <strain evidence="3">UAMH 10579</strain>
    </source>
</reference>
<gene>
    <name evidence="2" type="ORF">VE01_10503</name>
</gene>
<feature type="compositionally biased region" description="Basic and acidic residues" evidence="1">
    <location>
        <begin position="121"/>
        <end position="132"/>
    </location>
</feature>
<dbReference type="GeneID" id="28843889"/>
<organism evidence="2 3">
    <name type="scientific">Pseudogymnoascus verrucosus</name>
    <dbReference type="NCBI Taxonomy" id="342668"/>
    <lineage>
        <taxon>Eukaryota</taxon>
        <taxon>Fungi</taxon>
        <taxon>Dikarya</taxon>
        <taxon>Ascomycota</taxon>
        <taxon>Pezizomycotina</taxon>
        <taxon>Leotiomycetes</taxon>
        <taxon>Thelebolales</taxon>
        <taxon>Thelebolaceae</taxon>
        <taxon>Pseudogymnoascus</taxon>
    </lineage>
</organism>
<feature type="region of interest" description="Disordered" evidence="1">
    <location>
        <begin position="163"/>
        <end position="219"/>
    </location>
</feature>
<reference evidence="2 3" key="1">
    <citation type="submission" date="2016-03" db="EMBL/GenBank/DDBJ databases">
        <title>Comparative genomics of Pseudogymnoascus destructans, the fungus causing white-nose syndrome of bats.</title>
        <authorList>
            <person name="Palmer J.M."/>
            <person name="Drees K.P."/>
            <person name="Foster J.T."/>
            <person name="Lindner D.L."/>
        </authorList>
    </citation>
    <scope>NUCLEOTIDE SEQUENCE [LARGE SCALE GENOMIC DNA]</scope>
    <source>
        <strain evidence="2 3">UAMH 10579</strain>
    </source>
</reference>
<keyword evidence="3" id="KW-1185">Reference proteome</keyword>
<evidence type="ECO:0000256" key="1">
    <source>
        <dbReference type="SAM" id="MobiDB-lite"/>
    </source>
</evidence>
<evidence type="ECO:0000313" key="3">
    <source>
        <dbReference type="Proteomes" id="UP000091956"/>
    </source>
</evidence>
<feature type="compositionally biased region" description="Basic and acidic residues" evidence="1">
    <location>
        <begin position="591"/>
        <end position="601"/>
    </location>
</feature>
<feature type="compositionally biased region" description="Low complexity" evidence="1">
    <location>
        <begin position="548"/>
        <end position="558"/>
    </location>
</feature>
<accession>A0A1B8G6Q4</accession>
<feature type="compositionally biased region" description="Polar residues" evidence="1">
    <location>
        <begin position="100"/>
        <end position="112"/>
    </location>
</feature>
<proteinExistence type="predicted"/>
<feature type="compositionally biased region" description="Polar residues" evidence="1">
    <location>
        <begin position="133"/>
        <end position="145"/>
    </location>
</feature>
<dbReference type="STRING" id="342668.A0A1B8G6Q4"/>
<name>A0A1B8G6Q4_9PEZI</name>
<feature type="compositionally biased region" description="Polar residues" evidence="1">
    <location>
        <begin position="179"/>
        <end position="189"/>
    </location>
</feature>